<dbReference type="InterPro" id="IPR016164">
    <property type="entry name" value="FAD-linked_Oxase-like_C"/>
</dbReference>
<dbReference type="AlphaFoldDB" id="A0A858QCE1"/>
<dbReference type="NCBIfam" id="NF008439">
    <property type="entry name" value="PRK11282.1"/>
    <property type="match status" value="1"/>
</dbReference>
<dbReference type="GO" id="GO:0071949">
    <property type="term" value="F:FAD binding"/>
    <property type="evidence" value="ECO:0007669"/>
    <property type="project" value="InterPro"/>
</dbReference>
<keyword evidence="5" id="KW-1185">Reference proteome</keyword>
<evidence type="ECO:0000256" key="2">
    <source>
        <dbReference type="ARBA" id="ARBA00022827"/>
    </source>
</evidence>
<organism evidence="4 5">
    <name type="scientific">Methylococcus geothermalis</name>
    <dbReference type="NCBI Taxonomy" id="2681310"/>
    <lineage>
        <taxon>Bacteria</taxon>
        <taxon>Pseudomonadati</taxon>
        <taxon>Pseudomonadota</taxon>
        <taxon>Gammaproteobacteria</taxon>
        <taxon>Methylococcales</taxon>
        <taxon>Methylococcaceae</taxon>
        <taxon>Methylococcus</taxon>
    </lineage>
</organism>
<dbReference type="PROSITE" id="PS51387">
    <property type="entry name" value="FAD_PCMH"/>
    <property type="match status" value="1"/>
</dbReference>
<evidence type="ECO:0000313" key="4">
    <source>
        <dbReference type="EMBL" id="QJD31384.1"/>
    </source>
</evidence>
<dbReference type="SUPFAM" id="SSF55103">
    <property type="entry name" value="FAD-linked oxidases, C-terminal domain"/>
    <property type="match status" value="1"/>
</dbReference>
<dbReference type="Proteomes" id="UP000503004">
    <property type="component" value="Chromosome"/>
</dbReference>
<dbReference type="InterPro" id="IPR016166">
    <property type="entry name" value="FAD-bd_PCMH"/>
</dbReference>
<proteinExistence type="predicted"/>
<reference evidence="5" key="1">
    <citation type="submission" date="2019-12" db="EMBL/GenBank/DDBJ databases">
        <authorList>
            <person name="Awala S.I."/>
            <person name="Rhee S.K."/>
        </authorList>
    </citation>
    <scope>NUCLEOTIDE SEQUENCE [LARGE SCALE GENOMIC DNA]</scope>
    <source>
        <strain evidence="5">IM1</strain>
    </source>
</reference>
<name>A0A858QCE1_9GAMM</name>
<accession>A0A858QCE1</accession>
<dbReference type="Gene3D" id="3.30.465.10">
    <property type="match status" value="1"/>
</dbReference>
<feature type="domain" description="FAD-binding PCMH-type" evidence="3">
    <location>
        <begin position="1"/>
        <end position="172"/>
    </location>
</feature>
<dbReference type="InterPro" id="IPR036318">
    <property type="entry name" value="FAD-bd_PCMH-like_sf"/>
</dbReference>
<dbReference type="EMBL" id="CP046565">
    <property type="protein sequence ID" value="QJD31384.1"/>
    <property type="molecule type" value="Genomic_DNA"/>
</dbReference>
<dbReference type="InterPro" id="IPR006094">
    <property type="entry name" value="Oxid_FAD_bind_N"/>
</dbReference>
<sequence length="354" mass="37510">MPYQDDADNLTGQVRAACARREPLRIRGSGSKTFYTGPCEGRPLSTLAHTGIVHYEPTELVLTARSGTPLARIEAALAESGQMLGFEPPHFGTGATWGGTVACGLSGPRRPWGGSVRDAVLGCRIVNGRGDVLSFGGEVMKNVAGFDISRLMAGALGTLGLLLEISVKVQPRPECEMTRCFDGSSAEARERMIQWGGSGLPMTAMAWDGRLYLRLSGPEKAVSAAVRRVGGDALVSADAFWSSLREQTHGFFAGAGDLWRLSLPPAASLDGLSGAWLLDWGGAQRWLRAADAGPAEVCAAVQAVGGHARLFRTANPAAERCAPLAPALAGLHRRVRAAFDPEGIFNRGLWQEAF</sequence>
<protein>
    <submittedName>
        <fullName evidence="4">Glycolate oxidase subunit GlcE</fullName>
        <ecNumber evidence="4">1.1.99.14</ecNumber>
    </submittedName>
</protein>
<dbReference type="EC" id="1.1.99.14" evidence="4"/>
<dbReference type="PANTHER" id="PTHR11748">
    <property type="entry name" value="D-LACTATE DEHYDROGENASE"/>
    <property type="match status" value="1"/>
</dbReference>
<dbReference type="KEGG" id="metu:GNH96_09170"/>
<evidence type="ECO:0000259" key="3">
    <source>
        <dbReference type="PROSITE" id="PS51387"/>
    </source>
</evidence>
<dbReference type="SUPFAM" id="SSF56176">
    <property type="entry name" value="FAD-binding/transporter-associated domain-like"/>
    <property type="match status" value="1"/>
</dbReference>
<evidence type="ECO:0000256" key="1">
    <source>
        <dbReference type="ARBA" id="ARBA00022630"/>
    </source>
</evidence>
<keyword evidence="1" id="KW-0285">Flavoprotein</keyword>
<dbReference type="InterPro" id="IPR016169">
    <property type="entry name" value="FAD-bd_PCMH_sub2"/>
</dbReference>
<keyword evidence="2" id="KW-0274">FAD</keyword>
<dbReference type="PANTHER" id="PTHR11748:SF103">
    <property type="entry name" value="GLYCOLATE OXIDASE SUBUNIT GLCE"/>
    <property type="match status" value="1"/>
</dbReference>
<evidence type="ECO:0000313" key="5">
    <source>
        <dbReference type="Proteomes" id="UP000503004"/>
    </source>
</evidence>
<keyword evidence="4" id="KW-0560">Oxidoreductase</keyword>
<dbReference type="GO" id="GO:0019154">
    <property type="term" value="F:glycolate dehydrogenase activity"/>
    <property type="evidence" value="ECO:0007669"/>
    <property type="project" value="UniProtKB-EC"/>
</dbReference>
<dbReference type="Pfam" id="PF01565">
    <property type="entry name" value="FAD_binding_4"/>
    <property type="match status" value="1"/>
</dbReference>
<gene>
    <name evidence="4" type="primary">glcE</name>
    <name evidence="4" type="ORF">GNH96_09170</name>
</gene>